<dbReference type="GO" id="GO:0016747">
    <property type="term" value="F:acyltransferase activity, transferring groups other than amino-acyl groups"/>
    <property type="evidence" value="ECO:0007669"/>
    <property type="project" value="InterPro"/>
</dbReference>
<dbReference type="AlphaFoldDB" id="A0A1W6NY89"/>
<dbReference type="InterPro" id="IPR000182">
    <property type="entry name" value="GNAT_dom"/>
</dbReference>
<dbReference type="Pfam" id="PF00583">
    <property type="entry name" value="Acetyltransf_1"/>
    <property type="match status" value="1"/>
</dbReference>
<keyword evidence="2" id="KW-0808">Transferase</keyword>
<evidence type="ECO:0000259" key="1">
    <source>
        <dbReference type="PROSITE" id="PS51186"/>
    </source>
</evidence>
<gene>
    <name evidence="2" type="ORF">BVG79_00832</name>
</gene>
<feature type="domain" description="N-acetyltransferase" evidence="1">
    <location>
        <begin position="5"/>
        <end position="154"/>
    </location>
</feature>
<protein>
    <submittedName>
        <fullName evidence="2">Acetyltransferase, GNAT family protein</fullName>
    </submittedName>
</protein>
<sequence length="154" mass="16710">MPDALTISPLPSVPQFADVVAARAWAAWWQDSEVTLADYRARLEEVFTAPSLPAAWVAHRGDVYCGSVLLIDDDLDSRPDLTPWIAALWVEPAARGAGVAMQLQAIARAAAAQMGFERVFLTAAPSVAPYYHQRGYILHEAGVEGLDIFSHPVP</sequence>
<evidence type="ECO:0000313" key="3">
    <source>
        <dbReference type="Proteomes" id="UP000242447"/>
    </source>
</evidence>
<evidence type="ECO:0000313" key="2">
    <source>
        <dbReference type="EMBL" id="ARO14184.1"/>
    </source>
</evidence>
<dbReference type="PROSITE" id="PS51186">
    <property type="entry name" value="GNAT"/>
    <property type="match status" value="1"/>
</dbReference>
<dbReference type="Proteomes" id="UP000242447">
    <property type="component" value="Chromosome"/>
</dbReference>
<dbReference type="RefSeq" id="WP_236951417.1">
    <property type="nucleotide sequence ID" value="NZ_CP019937.1"/>
</dbReference>
<accession>A0A1W6NY89</accession>
<dbReference type="Gene3D" id="3.40.630.30">
    <property type="match status" value="1"/>
</dbReference>
<reference evidence="2 3" key="1">
    <citation type="submission" date="2017-02" db="EMBL/GenBank/DDBJ databases">
        <title>Ketogulonicigenium robustum SPU B003 Genome sequencing and assembly.</title>
        <authorList>
            <person name="Li Y."/>
            <person name="Liu L."/>
            <person name="Wang C."/>
            <person name="Zhang M."/>
            <person name="Zhang T."/>
            <person name="Zhang Y."/>
        </authorList>
    </citation>
    <scope>NUCLEOTIDE SEQUENCE [LARGE SCALE GENOMIC DNA]</scope>
    <source>
        <strain evidence="2 3">SPU_B003</strain>
    </source>
</reference>
<name>A0A1W6NY89_9RHOB</name>
<dbReference type="STRING" id="92947.BVG79_00832"/>
<dbReference type="InterPro" id="IPR016181">
    <property type="entry name" value="Acyl_CoA_acyltransferase"/>
</dbReference>
<proteinExistence type="predicted"/>
<dbReference type="EMBL" id="CP019937">
    <property type="protein sequence ID" value="ARO14184.1"/>
    <property type="molecule type" value="Genomic_DNA"/>
</dbReference>
<organism evidence="2 3">
    <name type="scientific">Ketogulonicigenium robustum</name>
    <dbReference type="NCBI Taxonomy" id="92947"/>
    <lineage>
        <taxon>Bacteria</taxon>
        <taxon>Pseudomonadati</taxon>
        <taxon>Pseudomonadota</taxon>
        <taxon>Alphaproteobacteria</taxon>
        <taxon>Rhodobacterales</taxon>
        <taxon>Roseobacteraceae</taxon>
        <taxon>Ketogulonicigenium</taxon>
    </lineage>
</organism>
<dbReference type="SUPFAM" id="SSF55729">
    <property type="entry name" value="Acyl-CoA N-acyltransferases (Nat)"/>
    <property type="match status" value="1"/>
</dbReference>
<keyword evidence="3" id="KW-1185">Reference proteome</keyword>
<dbReference type="KEGG" id="kro:BVG79_00832"/>
<dbReference type="CDD" id="cd04301">
    <property type="entry name" value="NAT_SF"/>
    <property type="match status" value="1"/>
</dbReference>